<protein>
    <submittedName>
        <fullName evidence="1">Uncharacterized protein</fullName>
    </submittedName>
</protein>
<comment type="caution">
    <text evidence="1">The sequence shown here is derived from an EMBL/GenBank/DDBJ whole genome shotgun (WGS) entry which is preliminary data.</text>
</comment>
<accession>A0A2T9YD97</accession>
<dbReference type="AlphaFoldDB" id="A0A2T9YD97"/>
<evidence type="ECO:0000313" key="2">
    <source>
        <dbReference type="Proteomes" id="UP000245609"/>
    </source>
</evidence>
<evidence type="ECO:0000313" key="1">
    <source>
        <dbReference type="EMBL" id="PVU90264.1"/>
    </source>
</evidence>
<dbReference type="EMBL" id="MBFS01002974">
    <property type="protein sequence ID" value="PVU90264.1"/>
    <property type="molecule type" value="Genomic_DNA"/>
</dbReference>
<sequence length="158" mass="17824">MAVELDLKRNSLPATLDKATDLKTQNKLDKFDKSSLKQKRKTLPSTILNQNYRQYSSKLSGYNKYAALSRLPIPQTIDDSSNNNFNSQTGLYFNGENHRSLSCKDFANTRVSSVTSKKPRKSLAKRIIGTDSSSAEKVLRNIQDFTPNKNGFVVYKLP</sequence>
<organism evidence="1 2">
    <name type="scientific">Smittium megazygosporum</name>
    <dbReference type="NCBI Taxonomy" id="133381"/>
    <lineage>
        <taxon>Eukaryota</taxon>
        <taxon>Fungi</taxon>
        <taxon>Fungi incertae sedis</taxon>
        <taxon>Zoopagomycota</taxon>
        <taxon>Kickxellomycotina</taxon>
        <taxon>Harpellomycetes</taxon>
        <taxon>Harpellales</taxon>
        <taxon>Legeriomycetaceae</taxon>
        <taxon>Smittium</taxon>
    </lineage>
</organism>
<proteinExistence type="predicted"/>
<name>A0A2T9YD97_9FUNG</name>
<dbReference type="Proteomes" id="UP000245609">
    <property type="component" value="Unassembled WGS sequence"/>
</dbReference>
<gene>
    <name evidence="1" type="ORF">BB560_006217</name>
</gene>
<reference evidence="1 2" key="1">
    <citation type="journal article" date="2018" name="MBio">
        <title>Comparative Genomics Reveals the Core Gene Toolbox for the Fungus-Insect Symbiosis.</title>
        <authorList>
            <person name="Wang Y."/>
            <person name="Stata M."/>
            <person name="Wang W."/>
            <person name="Stajich J.E."/>
            <person name="White M.M."/>
            <person name="Moncalvo J.M."/>
        </authorList>
    </citation>
    <scope>NUCLEOTIDE SEQUENCE [LARGE SCALE GENOMIC DNA]</scope>
    <source>
        <strain evidence="1 2">SC-DP-2</strain>
    </source>
</reference>
<dbReference type="OrthoDB" id="5572064at2759"/>
<keyword evidence="2" id="KW-1185">Reference proteome</keyword>